<sequence length="481" mass="51019">MDNVKFTRWIGSMPSKPQGQIMIAFFDVLGGFPGADGLLETAKTESWTLQKMAAELKAAGQDVSTVESLLVNEIPAPPASEVVLSPREKRLAELREKYPINVTGSAAEPVPAPNSPTAKADDVTKEQGEKPVKASPLGFLKKIRLGKKKKTVAEAEKPTTGSKKGIKKTILIVAILLVVVAAVVAAVMISGGGNEYPDYSPAFDDNPSQDSSMPQEAMPVLTNPNPLDFVSSPWLKGLQGLIFAELIGIILAVMGDSKFRKQWGDSVVALSCALVVIFVAVPPGVPTYFAGILLAAMIGIVALVSFMGGRDFSPAAAFFLVIGIVGGLIFNKIALLQGVTKIVSAPVLPMVQLGVVFQLKNWAAMGFPLLIYFIIIIGVAVSFFEALRPSEDKTPRLGTMIAAGIGLAIYFGSLYGLHLTAWVAYTMAFSGAGLISALSQNERAIRVITDKWGVRSPFDGSMLVTAVLLLIQIITGSVGLF</sequence>
<keyword evidence="2" id="KW-0812">Transmembrane</keyword>
<evidence type="ECO:0000256" key="1">
    <source>
        <dbReference type="SAM" id="MobiDB-lite"/>
    </source>
</evidence>
<evidence type="ECO:0000313" key="4">
    <source>
        <dbReference type="Proteomes" id="UP000034006"/>
    </source>
</evidence>
<reference evidence="3 4" key="1">
    <citation type="journal article" date="2015" name="Nature">
        <title>rRNA introns, odd ribosomes, and small enigmatic genomes across a large radiation of phyla.</title>
        <authorList>
            <person name="Brown C.T."/>
            <person name="Hug L.A."/>
            <person name="Thomas B.C."/>
            <person name="Sharon I."/>
            <person name="Castelle C.J."/>
            <person name="Singh A."/>
            <person name="Wilkins M.J."/>
            <person name="Williams K.H."/>
            <person name="Banfield J.F."/>
        </authorList>
    </citation>
    <scope>NUCLEOTIDE SEQUENCE [LARGE SCALE GENOMIC DNA]</scope>
</reference>
<protein>
    <submittedName>
        <fullName evidence="3">Uncharacterized protein</fullName>
    </submittedName>
</protein>
<feature type="transmembrane region" description="Helical" evidence="2">
    <location>
        <begin position="266"/>
        <end position="282"/>
    </location>
</feature>
<feature type="transmembrane region" description="Helical" evidence="2">
    <location>
        <begin position="460"/>
        <end position="480"/>
    </location>
</feature>
<proteinExistence type="predicted"/>
<evidence type="ECO:0000313" key="3">
    <source>
        <dbReference type="EMBL" id="KKT51791.1"/>
    </source>
</evidence>
<dbReference type="Proteomes" id="UP000034006">
    <property type="component" value="Unassembled WGS sequence"/>
</dbReference>
<feature type="transmembrane region" description="Helical" evidence="2">
    <location>
        <begin position="234"/>
        <end position="254"/>
    </location>
</feature>
<gene>
    <name evidence="3" type="ORF">UW44_C0008G0113</name>
</gene>
<name>A0A0G1HXE0_9BACT</name>
<feature type="transmembrane region" description="Helical" evidence="2">
    <location>
        <begin position="318"/>
        <end position="342"/>
    </location>
</feature>
<feature type="compositionally biased region" description="Basic and acidic residues" evidence="1">
    <location>
        <begin position="119"/>
        <end position="131"/>
    </location>
</feature>
<feature type="transmembrane region" description="Helical" evidence="2">
    <location>
        <begin position="170"/>
        <end position="191"/>
    </location>
</feature>
<feature type="transmembrane region" description="Helical" evidence="2">
    <location>
        <begin position="362"/>
        <end position="384"/>
    </location>
</feature>
<dbReference type="AlphaFoldDB" id="A0A0G1HXE0"/>
<accession>A0A0G1HXE0</accession>
<feature type="region of interest" description="Disordered" evidence="1">
    <location>
        <begin position="104"/>
        <end position="131"/>
    </location>
</feature>
<dbReference type="EMBL" id="LCIH01000008">
    <property type="protein sequence ID" value="KKT51791.1"/>
    <property type="molecule type" value="Genomic_DNA"/>
</dbReference>
<keyword evidence="2" id="KW-1133">Transmembrane helix</keyword>
<keyword evidence="2" id="KW-0472">Membrane</keyword>
<organism evidence="3 4">
    <name type="scientific">Candidatus Collierbacteria bacterium GW2011_GWB2_44_22</name>
    <dbReference type="NCBI Taxonomy" id="1618387"/>
    <lineage>
        <taxon>Bacteria</taxon>
        <taxon>Candidatus Collieribacteriota</taxon>
    </lineage>
</organism>
<evidence type="ECO:0000256" key="2">
    <source>
        <dbReference type="SAM" id="Phobius"/>
    </source>
</evidence>
<comment type="caution">
    <text evidence="3">The sequence shown here is derived from an EMBL/GenBank/DDBJ whole genome shotgun (WGS) entry which is preliminary data.</text>
</comment>
<feature type="transmembrane region" description="Helical" evidence="2">
    <location>
        <begin position="396"/>
        <end position="416"/>
    </location>
</feature>
<feature type="transmembrane region" description="Helical" evidence="2">
    <location>
        <begin position="288"/>
        <end position="306"/>
    </location>
</feature>